<dbReference type="InterPro" id="IPR042197">
    <property type="entry name" value="Apaf_helical"/>
</dbReference>
<dbReference type="SUPFAM" id="SSF52540">
    <property type="entry name" value="P-loop containing nucleoside triphosphate hydrolases"/>
    <property type="match status" value="1"/>
</dbReference>
<evidence type="ECO:0000256" key="3">
    <source>
        <dbReference type="ARBA" id="ARBA00022821"/>
    </source>
</evidence>
<name>C0PQE2_PICSI</name>
<dbReference type="InterPro" id="IPR032675">
    <property type="entry name" value="LRR_dom_sf"/>
</dbReference>
<proteinExistence type="evidence at transcript level"/>
<keyword evidence="2" id="KW-0677">Repeat</keyword>
<dbReference type="EMBL" id="BT070521">
    <property type="protein sequence ID" value="ACN40032.1"/>
    <property type="molecule type" value="mRNA"/>
</dbReference>
<dbReference type="Gene3D" id="1.10.8.430">
    <property type="entry name" value="Helical domain of apoptotic protease-activating factors"/>
    <property type="match status" value="1"/>
</dbReference>
<dbReference type="Pfam" id="PF23598">
    <property type="entry name" value="LRR_14"/>
    <property type="match status" value="2"/>
</dbReference>
<dbReference type="Gene3D" id="3.40.50.300">
    <property type="entry name" value="P-loop containing nucleotide triphosphate hydrolases"/>
    <property type="match status" value="1"/>
</dbReference>
<organism evidence="5">
    <name type="scientific">Picea sitchensis</name>
    <name type="common">Sitka spruce</name>
    <name type="synonym">Pinus sitchensis</name>
    <dbReference type="NCBI Taxonomy" id="3332"/>
    <lineage>
        <taxon>Eukaryota</taxon>
        <taxon>Viridiplantae</taxon>
        <taxon>Streptophyta</taxon>
        <taxon>Embryophyta</taxon>
        <taxon>Tracheophyta</taxon>
        <taxon>Spermatophyta</taxon>
        <taxon>Pinopsida</taxon>
        <taxon>Pinidae</taxon>
        <taxon>Conifers I</taxon>
        <taxon>Pinales</taxon>
        <taxon>Pinaceae</taxon>
        <taxon>Picea</taxon>
    </lineage>
</organism>
<dbReference type="SUPFAM" id="SSF52058">
    <property type="entry name" value="L domain-like"/>
    <property type="match status" value="2"/>
</dbReference>
<reference evidence="5" key="1">
    <citation type="submission" date="2009-02" db="EMBL/GenBank/DDBJ databases">
        <title>Full length sequence-verified cDNA sequences from Sitka spruce (Picea sitchensis).</title>
        <authorList>
            <person name="Reid K.E."/>
            <person name="Liao N."/>
            <person name="Ralph S."/>
            <person name="Kolosova N."/>
            <person name="Oddy C."/>
            <person name="Moore R."/>
            <person name="Mayo M."/>
            <person name="Wagner S."/>
            <person name="King J."/>
            <person name="Yanchuk A."/>
            <person name="Holt R."/>
            <person name="Jones S."/>
            <person name="Marra M."/>
            <person name="Ritland C.E."/>
            <person name="Ritland K."/>
            <person name="Bohlmann J."/>
        </authorList>
    </citation>
    <scope>NUCLEOTIDE SEQUENCE</scope>
    <source>
        <tissue evidence="5">Green portion of the leader tissue</tissue>
    </source>
</reference>
<dbReference type="Pfam" id="PF01582">
    <property type="entry name" value="TIR"/>
    <property type="match status" value="1"/>
</dbReference>
<keyword evidence="3" id="KW-0611">Plant defense</keyword>
<dbReference type="GO" id="GO:0043531">
    <property type="term" value="F:ADP binding"/>
    <property type="evidence" value="ECO:0007669"/>
    <property type="project" value="InterPro"/>
</dbReference>
<sequence length="1071" mass="118430">MASSSTSPSHDDVYNVFINHRGPDVKNGLASHIYRRLIDHGLKVFLDKPEMQEGEPITPQIKRAIRTASVHIAIFSKGYADSTWCLDELLDMLDTVKSGSAILPVFYNVQPSDLRWTRGGDTVYARVLSIFLCILLCTRGENGVYARALRKLQKKTTLDSVTNKKKPRHDSDTIEKWRKALSDVSLISGFELNACNGDERQLVDKVVQRVLEKVPKVHPPLNVAKYPSGLDEKIQDVDRILSLQQQRKKARVVGIVGLGGIGKTTLAKKIYNREKSNYKRICLLRDVRSSNLHSLQSRLLKELNQSSAQINDIDEGIEKLKTYSERALIVLDDVDDISQLDALFASLKDTIHVDSLILVTSRNKDVLTSSGITESSIYRLKGLNRKHSQELFCFHAFGQPHPVVGFEEVVEKFLDVCDGLPLSLKVLGALLHGKDLWYWKEQLGKTSTILPRKVRSTLEISFDALDKQEKEVFLDIACFFIGENRDTIRIWDGWLNLENLKNRCLVEVDSENCLRMHDHLRDLGRDLAENSEYPRRIWRMTDSLLHNVSDQSPVRGISMVHRNGSERSCNLSNCKLLKAESHFVEQVLSNGQLLPLIYLRWENYPKSSLPPSLPSMNLRVLHIQGKQLKTLWQHESQAPLQLRELYVNAPLSKVPESIGTLKYLEKIVLYNGSMTLLPDSVGHLTGLQTLDLIGCSTLQMLPDSVGNLTGLQKLDLSWCSTLQMLPDSVGNLTGLQTLALGWCSTLQTLPDSVGNLTGLQTLDLIECSTLQTLPDSVGNLTGLQTLYLSRCSTLQTLPDSVGNLTGLQTLYLSGCSTLQTLPDSVGNLTGLQTLYLSGCSTLQTLPDSVGNLTGLQTLNLDRCSTLQTLPDLVGNLKSLQTLDLDGCSTLQTLPDSVGNLTGLQTLNLSGCSTLQTLPDSFGNLTGLQTLNLIGCSTLQTLPDSFGNLTGLQTLNLIGCSTLQTLPDSVGNLTGLQILYLGGCFTLQTLQTLPDLVGTLTGLQTLYLDGYSTLQMLPDSIWNLMGLKRLTLAGATLCRRSQVGNLTGLQTLHLTGLQTLKDRAVSLTFKSM</sequence>
<evidence type="ECO:0000259" key="4">
    <source>
        <dbReference type="PROSITE" id="PS50104"/>
    </source>
</evidence>
<dbReference type="InterPro" id="IPR055414">
    <property type="entry name" value="LRR_R13L4/SHOC2-like"/>
</dbReference>
<evidence type="ECO:0000313" key="5">
    <source>
        <dbReference type="EMBL" id="ACN40032.1"/>
    </source>
</evidence>
<dbReference type="Gene3D" id="3.80.10.10">
    <property type="entry name" value="Ribonuclease Inhibitor"/>
    <property type="match status" value="3"/>
</dbReference>
<dbReference type="Gene3D" id="3.40.50.10140">
    <property type="entry name" value="Toll/interleukin-1 receptor homology (TIR) domain"/>
    <property type="match status" value="1"/>
</dbReference>
<dbReference type="SMART" id="SM00369">
    <property type="entry name" value="LRR_TYP"/>
    <property type="match status" value="6"/>
</dbReference>
<feature type="domain" description="TIR" evidence="4">
    <location>
        <begin position="12"/>
        <end position="185"/>
    </location>
</feature>
<dbReference type="InterPro" id="IPR000157">
    <property type="entry name" value="TIR_dom"/>
</dbReference>
<dbReference type="InterPro" id="IPR044974">
    <property type="entry name" value="Disease_R_plants"/>
</dbReference>
<accession>C0PQE2</accession>
<dbReference type="PANTHER" id="PTHR11017">
    <property type="entry name" value="LEUCINE-RICH REPEAT-CONTAINING PROTEIN"/>
    <property type="match status" value="1"/>
</dbReference>
<dbReference type="GO" id="GO:0051707">
    <property type="term" value="P:response to other organism"/>
    <property type="evidence" value="ECO:0007669"/>
    <property type="project" value="UniProtKB-ARBA"/>
</dbReference>
<keyword evidence="1" id="KW-0433">Leucine-rich repeat</keyword>
<dbReference type="SMART" id="SM00255">
    <property type="entry name" value="TIR"/>
    <property type="match status" value="1"/>
</dbReference>
<dbReference type="InterPro" id="IPR035897">
    <property type="entry name" value="Toll_tir_struct_dom_sf"/>
</dbReference>
<dbReference type="AlphaFoldDB" id="C0PQE2"/>
<dbReference type="Pfam" id="PF23282">
    <property type="entry name" value="WHD_ROQ1"/>
    <property type="match status" value="1"/>
</dbReference>
<dbReference type="OMA" id="DIWNESI"/>
<evidence type="ECO:0000256" key="1">
    <source>
        <dbReference type="ARBA" id="ARBA00022614"/>
    </source>
</evidence>
<dbReference type="GO" id="GO:0006952">
    <property type="term" value="P:defense response"/>
    <property type="evidence" value="ECO:0007669"/>
    <property type="project" value="UniProtKB-KW"/>
</dbReference>
<dbReference type="InterPro" id="IPR003591">
    <property type="entry name" value="Leu-rich_rpt_typical-subtyp"/>
</dbReference>
<dbReference type="InterPro" id="IPR002182">
    <property type="entry name" value="NB-ARC"/>
</dbReference>
<protein>
    <recommendedName>
        <fullName evidence="4">TIR domain-containing protein</fullName>
    </recommendedName>
</protein>
<dbReference type="SMART" id="SM00382">
    <property type="entry name" value="AAA"/>
    <property type="match status" value="1"/>
</dbReference>
<evidence type="ECO:0000256" key="2">
    <source>
        <dbReference type="ARBA" id="ARBA00022737"/>
    </source>
</evidence>
<dbReference type="Pfam" id="PF00931">
    <property type="entry name" value="NB-ARC"/>
    <property type="match status" value="1"/>
</dbReference>
<dbReference type="PRINTS" id="PR00364">
    <property type="entry name" value="DISEASERSIST"/>
</dbReference>
<dbReference type="SUPFAM" id="SSF52200">
    <property type="entry name" value="Toll/Interleukin receptor TIR domain"/>
    <property type="match status" value="1"/>
</dbReference>
<dbReference type="PROSITE" id="PS50104">
    <property type="entry name" value="TIR"/>
    <property type="match status" value="1"/>
</dbReference>
<dbReference type="InterPro" id="IPR058192">
    <property type="entry name" value="WHD_ROQ1-like"/>
</dbReference>
<dbReference type="InterPro" id="IPR003593">
    <property type="entry name" value="AAA+_ATPase"/>
</dbReference>
<dbReference type="PANTHER" id="PTHR11017:SF385">
    <property type="entry name" value="DISEASE RESISTANCE PROTEIN (TIR-NBS-LRR CLASS)-RELATED"/>
    <property type="match status" value="1"/>
</dbReference>
<dbReference type="InterPro" id="IPR027417">
    <property type="entry name" value="P-loop_NTPase"/>
</dbReference>
<dbReference type="GO" id="GO:0007165">
    <property type="term" value="P:signal transduction"/>
    <property type="evidence" value="ECO:0007669"/>
    <property type="project" value="InterPro"/>
</dbReference>